<keyword evidence="3" id="KW-1003">Cell membrane</keyword>
<evidence type="ECO:0000259" key="8">
    <source>
        <dbReference type="PROSITE" id="PS50850"/>
    </source>
</evidence>
<dbReference type="EMBL" id="DSUJ01000008">
    <property type="protein sequence ID" value="HFI90949.1"/>
    <property type="molecule type" value="Genomic_DNA"/>
</dbReference>
<dbReference type="InterPro" id="IPR020846">
    <property type="entry name" value="MFS_dom"/>
</dbReference>
<protein>
    <submittedName>
        <fullName evidence="9">MFS transporter</fullName>
    </submittedName>
</protein>
<accession>A0A7V3E780</accession>
<keyword evidence="4 7" id="KW-0812">Transmembrane</keyword>
<keyword evidence="5 7" id="KW-1133">Transmembrane helix</keyword>
<evidence type="ECO:0000313" key="9">
    <source>
        <dbReference type="EMBL" id="HFI90949.1"/>
    </source>
</evidence>
<gene>
    <name evidence="9" type="ORF">ENS31_05370</name>
</gene>
<dbReference type="GO" id="GO:0005886">
    <property type="term" value="C:plasma membrane"/>
    <property type="evidence" value="ECO:0007669"/>
    <property type="project" value="UniProtKB-SubCell"/>
</dbReference>
<feature type="transmembrane region" description="Helical" evidence="7">
    <location>
        <begin position="223"/>
        <end position="244"/>
    </location>
</feature>
<dbReference type="AlphaFoldDB" id="A0A7V3E780"/>
<dbReference type="Gene3D" id="1.20.1250.20">
    <property type="entry name" value="MFS general substrate transporter like domains"/>
    <property type="match status" value="1"/>
</dbReference>
<dbReference type="SUPFAM" id="SSF103473">
    <property type="entry name" value="MFS general substrate transporter"/>
    <property type="match status" value="1"/>
</dbReference>
<dbReference type="PANTHER" id="PTHR23513:SF11">
    <property type="entry name" value="STAPHYLOFERRIN A TRANSPORTER"/>
    <property type="match status" value="1"/>
</dbReference>
<comment type="caution">
    <text evidence="9">The sequence shown here is derived from an EMBL/GenBank/DDBJ whole genome shotgun (WGS) entry which is preliminary data.</text>
</comment>
<feature type="transmembrane region" description="Helical" evidence="7">
    <location>
        <begin position="161"/>
        <end position="187"/>
    </location>
</feature>
<organism evidence="9">
    <name type="scientific">Ignavibacterium album</name>
    <dbReference type="NCBI Taxonomy" id="591197"/>
    <lineage>
        <taxon>Bacteria</taxon>
        <taxon>Pseudomonadati</taxon>
        <taxon>Ignavibacteriota</taxon>
        <taxon>Ignavibacteria</taxon>
        <taxon>Ignavibacteriales</taxon>
        <taxon>Ignavibacteriaceae</taxon>
        <taxon>Ignavibacterium</taxon>
    </lineage>
</organism>
<evidence type="ECO:0000256" key="3">
    <source>
        <dbReference type="ARBA" id="ARBA00022475"/>
    </source>
</evidence>
<evidence type="ECO:0000256" key="5">
    <source>
        <dbReference type="ARBA" id="ARBA00022989"/>
    </source>
</evidence>
<keyword evidence="2" id="KW-0813">Transport</keyword>
<feature type="transmembrane region" description="Helical" evidence="7">
    <location>
        <begin position="307"/>
        <end position="326"/>
    </location>
</feature>
<evidence type="ECO:0000256" key="2">
    <source>
        <dbReference type="ARBA" id="ARBA00022448"/>
    </source>
</evidence>
<feature type="transmembrane region" description="Helical" evidence="7">
    <location>
        <begin position="256"/>
        <end position="275"/>
    </location>
</feature>
<dbReference type="Pfam" id="PF05977">
    <property type="entry name" value="MFS_3"/>
    <property type="match status" value="1"/>
</dbReference>
<name>A0A7V3E780_9BACT</name>
<dbReference type="InterPro" id="IPR036259">
    <property type="entry name" value="MFS_trans_sf"/>
</dbReference>
<comment type="subcellular location">
    <subcellularLocation>
        <location evidence="1">Cell membrane</location>
        <topology evidence="1">Multi-pass membrane protein</topology>
    </subcellularLocation>
</comment>
<proteinExistence type="predicted"/>
<dbReference type="CDD" id="cd06173">
    <property type="entry name" value="MFS_MefA_like"/>
    <property type="match status" value="1"/>
</dbReference>
<evidence type="ECO:0000256" key="4">
    <source>
        <dbReference type="ARBA" id="ARBA00022692"/>
    </source>
</evidence>
<dbReference type="PROSITE" id="PS50850">
    <property type="entry name" value="MFS"/>
    <property type="match status" value="1"/>
</dbReference>
<feature type="domain" description="Major facilitator superfamily (MFS) profile" evidence="8">
    <location>
        <begin position="4"/>
        <end position="398"/>
    </location>
</feature>
<feature type="transmembrane region" description="Helical" evidence="7">
    <location>
        <begin position="347"/>
        <end position="370"/>
    </location>
</feature>
<feature type="transmembrane region" description="Helical" evidence="7">
    <location>
        <begin position="42"/>
        <end position="63"/>
    </location>
</feature>
<evidence type="ECO:0000256" key="1">
    <source>
        <dbReference type="ARBA" id="ARBA00004651"/>
    </source>
</evidence>
<dbReference type="GO" id="GO:0022857">
    <property type="term" value="F:transmembrane transporter activity"/>
    <property type="evidence" value="ECO:0007669"/>
    <property type="project" value="InterPro"/>
</dbReference>
<sequence length="430" mass="46950">MFRSLKYKNFRLFVEGQSLSLVGTWLQMVALTWLVYKMTNSALILGIVGFSGQIPMFVVSPFAGVFADRWNRHRMLLITQSLALVQALILTVLVFLKVIEVWQIIFLSVLLGVINAIDMPIRQAFVFDMIEDHKEDVGNAVALNSSMVNAARLAGPSLAGILIATVGEAWCFLINAISFVAVIISLLKMDVRQKQSGKKEIKIFTELAEGIKYSFEFKPIKNLLLLLALVSLVGTSVTLLAPVLAKDSLSGNADTYGFLIGAYGFGALVSAAYLLNKRTVLGLGRLIVYAVVLFGISVILLGYSKNIIFSILLMLLSGAGTMLQVASTNTLLQTISEENMRGRVMSFYTMAFRGMSPFGSLLAGYLASAIGTTNTLLFTGIVSLIGVLIFYLNLPALRKMVRPIYENLGIIPQIATGVQSATDFEQRKSV</sequence>
<keyword evidence="6 7" id="KW-0472">Membrane</keyword>
<reference evidence="9" key="1">
    <citation type="journal article" date="2020" name="mSystems">
        <title>Genome- and Community-Level Interaction Insights into Carbon Utilization and Element Cycling Functions of Hydrothermarchaeota in Hydrothermal Sediment.</title>
        <authorList>
            <person name="Zhou Z."/>
            <person name="Liu Y."/>
            <person name="Xu W."/>
            <person name="Pan J."/>
            <person name="Luo Z.H."/>
            <person name="Li M."/>
        </authorList>
    </citation>
    <scope>NUCLEOTIDE SEQUENCE [LARGE SCALE GENOMIC DNA]</scope>
    <source>
        <strain evidence="9">SpSt-479</strain>
    </source>
</reference>
<evidence type="ECO:0000256" key="6">
    <source>
        <dbReference type="ARBA" id="ARBA00023136"/>
    </source>
</evidence>
<feature type="transmembrane region" description="Helical" evidence="7">
    <location>
        <begin position="376"/>
        <end position="394"/>
    </location>
</feature>
<dbReference type="PANTHER" id="PTHR23513">
    <property type="entry name" value="INTEGRAL MEMBRANE EFFLUX PROTEIN-RELATED"/>
    <property type="match status" value="1"/>
</dbReference>
<dbReference type="InterPro" id="IPR010290">
    <property type="entry name" value="TM_effector"/>
</dbReference>
<evidence type="ECO:0000256" key="7">
    <source>
        <dbReference type="SAM" id="Phobius"/>
    </source>
</evidence>
<feature type="transmembrane region" description="Helical" evidence="7">
    <location>
        <begin position="12"/>
        <end position="36"/>
    </location>
</feature>
<feature type="transmembrane region" description="Helical" evidence="7">
    <location>
        <begin position="282"/>
        <end position="301"/>
    </location>
</feature>